<dbReference type="InterPro" id="IPR001585">
    <property type="entry name" value="TAL/FSA"/>
</dbReference>
<dbReference type="InterPro" id="IPR013785">
    <property type="entry name" value="Aldolase_TIM"/>
</dbReference>
<accession>A0A1G1WRE8</accession>
<sequence length="220" mass="24713">MKLFLDTANVKEIEHINKWGVIDGITTNQKIFLAEKGVDFKQRVLEIVGMTKGPVSIELTKKSVADMVKEAETYHSWSPERIAIKVAMSGDGLGLEVINILHQKGIRINATCMMNFAQGLLAAKAGADFVSLFYRRAMDSGLDPVEEIRRLRYFIDDSGMKTEIIAGSIREVQDVCNAFAAGAHIPTVPYKIFIQMPFHQKSEDTIAEFDKSWLEFLKNK</sequence>
<dbReference type="GO" id="GO:0005975">
    <property type="term" value="P:carbohydrate metabolic process"/>
    <property type="evidence" value="ECO:0007669"/>
    <property type="project" value="InterPro"/>
</dbReference>
<dbReference type="EMBL" id="MHCX01000007">
    <property type="protein sequence ID" value="OGY30141.1"/>
    <property type="molecule type" value="Genomic_DNA"/>
</dbReference>
<dbReference type="PANTHER" id="PTHR10683">
    <property type="entry name" value="TRANSALDOLASE"/>
    <property type="match status" value="1"/>
</dbReference>
<dbReference type="Proteomes" id="UP000177821">
    <property type="component" value="Unassembled WGS sequence"/>
</dbReference>
<name>A0A1G1WRE8_9BACT</name>
<evidence type="ECO:0000313" key="2">
    <source>
        <dbReference type="EMBL" id="OGY30141.1"/>
    </source>
</evidence>
<dbReference type="Gene3D" id="3.20.20.70">
    <property type="entry name" value="Aldolase class I"/>
    <property type="match status" value="1"/>
</dbReference>
<organism evidence="2 3">
    <name type="scientific">Candidatus Woykebacteria bacterium RIFCSPHIGHO2_02_FULL_43_16b</name>
    <dbReference type="NCBI Taxonomy" id="1802601"/>
    <lineage>
        <taxon>Bacteria</taxon>
        <taxon>Candidatus Woykeibacteriota</taxon>
    </lineage>
</organism>
<evidence type="ECO:0000313" key="3">
    <source>
        <dbReference type="Proteomes" id="UP000177821"/>
    </source>
</evidence>
<dbReference type="SUPFAM" id="SSF51569">
    <property type="entry name" value="Aldolase"/>
    <property type="match status" value="1"/>
</dbReference>
<gene>
    <name evidence="2" type="ORF">A3J50_04275</name>
</gene>
<reference evidence="2 3" key="1">
    <citation type="journal article" date="2016" name="Nat. Commun.">
        <title>Thousands of microbial genomes shed light on interconnected biogeochemical processes in an aquifer system.</title>
        <authorList>
            <person name="Anantharaman K."/>
            <person name="Brown C.T."/>
            <person name="Hug L.A."/>
            <person name="Sharon I."/>
            <person name="Castelle C.J."/>
            <person name="Probst A.J."/>
            <person name="Thomas B.C."/>
            <person name="Singh A."/>
            <person name="Wilkins M.J."/>
            <person name="Karaoz U."/>
            <person name="Brodie E.L."/>
            <person name="Williams K.H."/>
            <person name="Hubbard S.S."/>
            <person name="Banfield J.F."/>
        </authorList>
    </citation>
    <scope>NUCLEOTIDE SEQUENCE [LARGE SCALE GENOMIC DNA]</scope>
</reference>
<evidence type="ECO:0000256" key="1">
    <source>
        <dbReference type="ARBA" id="ARBA00023270"/>
    </source>
</evidence>
<comment type="caution">
    <text evidence="2">The sequence shown here is derived from an EMBL/GenBank/DDBJ whole genome shotgun (WGS) entry which is preliminary data.</text>
</comment>
<proteinExistence type="predicted"/>
<evidence type="ECO:0008006" key="4">
    <source>
        <dbReference type="Google" id="ProtNLM"/>
    </source>
</evidence>
<dbReference type="AlphaFoldDB" id="A0A1G1WRE8"/>
<dbReference type="Pfam" id="PF00923">
    <property type="entry name" value="TAL_FSA"/>
    <property type="match status" value="1"/>
</dbReference>
<dbReference type="PANTHER" id="PTHR10683:SF28">
    <property type="entry name" value="TRANSALDOLASE C"/>
    <property type="match status" value="1"/>
</dbReference>
<protein>
    <recommendedName>
        <fullName evidence="4">Transaldolase</fullName>
    </recommendedName>
</protein>
<keyword evidence="1" id="KW-0704">Schiff base</keyword>